<proteinExistence type="predicted"/>
<evidence type="ECO:0000313" key="1">
    <source>
        <dbReference type="EMBL" id="KKN71081.1"/>
    </source>
</evidence>
<accession>A0A0F9VBY9</accession>
<dbReference type="AlphaFoldDB" id="A0A0F9VBY9"/>
<reference evidence="1" key="1">
    <citation type="journal article" date="2015" name="Nature">
        <title>Complex archaea that bridge the gap between prokaryotes and eukaryotes.</title>
        <authorList>
            <person name="Spang A."/>
            <person name="Saw J.H."/>
            <person name="Jorgensen S.L."/>
            <person name="Zaremba-Niedzwiedzka K."/>
            <person name="Martijn J."/>
            <person name="Lind A.E."/>
            <person name="van Eijk R."/>
            <person name="Schleper C."/>
            <person name="Guy L."/>
            <person name="Ettema T.J."/>
        </authorList>
    </citation>
    <scope>NUCLEOTIDE SEQUENCE</scope>
</reference>
<sequence length="69" mass="7799">MTMKVNHGTPKCARCKGDPTVECTCPTIYLTTCPCGVHHEHLKEQVFKCWNCSRLYKEHSVMGVSNEIS</sequence>
<protein>
    <submittedName>
        <fullName evidence="1">Uncharacterized protein</fullName>
    </submittedName>
</protein>
<name>A0A0F9VBY9_9ZZZZ</name>
<dbReference type="EMBL" id="LAZR01000391">
    <property type="protein sequence ID" value="KKN71081.1"/>
    <property type="molecule type" value="Genomic_DNA"/>
</dbReference>
<organism evidence="1">
    <name type="scientific">marine sediment metagenome</name>
    <dbReference type="NCBI Taxonomy" id="412755"/>
    <lineage>
        <taxon>unclassified sequences</taxon>
        <taxon>metagenomes</taxon>
        <taxon>ecological metagenomes</taxon>
    </lineage>
</organism>
<comment type="caution">
    <text evidence="1">The sequence shown here is derived from an EMBL/GenBank/DDBJ whole genome shotgun (WGS) entry which is preliminary data.</text>
</comment>
<gene>
    <name evidence="1" type="ORF">LCGC14_0424980</name>
</gene>